<dbReference type="InterPro" id="IPR040026">
    <property type="entry name" value="FliD"/>
</dbReference>
<reference evidence="8 9" key="1">
    <citation type="submission" date="2022-10" db="EMBL/GenBank/DDBJ databases">
        <title>Janthinobacterium sp. hw3 Genome sequencing.</title>
        <authorList>
            <person name="Park S."/>
        </authorList>
    </citation>
    <scope>NUCLEOTIDE SEQUENCE [LARGE SCALE GENOMIC DNA]</scope>
    <source>
        <strain evidence="9">hw3</strain>
    </source>
</reference>
<gene>
    <name evidence="8" type="primary">fliD</name>
    <name evidence="8" type="ORF">OIK44_17085</name>
</gene>
<comment type="subunit">
    <text evidence="2 5">Homopentamer.</text>
</comment>
<dbReference type="PANTHER" id="PTHR30288">
    <property type="entry name" value="FLAGELLAR CAP/ASSEMBLY PROTEIN FLID"/>
    <property type="match status" value="1"/>
</dbReference>
<dbReference type="Proteomes" id="UP001221208">
    <property type="component" value="Unassembled WGS sequence"/>
</dbReference>
<proteinExistence type="inferred from homology"/>
<feature type="domain" description="Flagellar hook-associated protein 2 N-terminal" evidence="6">
    <location>
        <begin position="10"/>
        <end position="104"/>
    </location>
</feature>
<keyword evidence="3" id="KW-0175">Coiled coil</keyword>
<evidence type="ECO:0000256" key="3">
    <source>
        <dbReference type="ARBA" id="ARBA00023054"/>
    </source>
</evidence>
<evidence type="ECO:0000256" key="4">
    <source>
        <dbReference type="ARBA" id="ARBA00023143"/>
    </source>
</evidence>
<organism evidence="8 9">
    <name type="scientific">Janthinobacterium fluminis</name>
    <dbReference type="NCBI Taxonomy" id="2987524"/>
    <lineage>
        <taxon>Bacteria</taxon>
        <taxon>Pseudomonadati</taxon>
        <taxon>Pseudomonadota</taxon>
        <taxon>Betaproteobacteria</taxon>
        <taxon>Burkholderiales</taxon>
        <taxon>Oxalobacteraceae</taxon>
        <taxon>Janthinobacterium</taxon>
    </lineage>
</organism>
<keyword evidence="5" id="KW-0964">Secreted</keyword>
<evidence type="ECO:0000313" key="9">
    <source>
        <dbReference type="Proteomes" id="UP001221208"/>
    </source>
</evidence>
<keyword evidence="9" id="KW-1185">Reference proteome</keyword>
<dbReference type="PANTHER" id="PTHR30288:SF0">
    <property type="entry name" value="FLAGELLAR HOOK-ASSOCIATED PROTEIN 2"/>
    <property type="match status" value="1"/>
</dbReference>
<comment type="subcellular location">
    <subcellularLocation>
        <location evidence="5">Secreted</location>
    </subcellularLocation>
    <subcellularLocation>
        <location evidence="5">Bacterial flagellum</location>
    </subcellularLocation>
</comment>
<evidence type="ECO:0000259" key="6">
    <source>
        <dbReference type="Pfam" id="PF02465"/>
    </source>
</evidence>
<dbReference type="Pfam" id="PF02465">
    <property type="entry name" value="FliD_N"/>
    <property type="match status" value="1"/>
</dbReference>
<dbReference type="RefSeq" id="WP_273672387.1">
    <property type="nucleotide sequence ID" value="NZ_JAQQXR010000006.1"/>
</dbReference>
<keyword evidence="8" id="KW-0966">Cell projection</keyword>
<accession>A0ABT5K348</accession>
<dbReference type="EMBL" id="JAQQXR010000006">
    <property type="protein sequence ID" value="MDC8759299.1"/>
    <property type="molecule type" value="Genomic_DNA"/>
</dbReference>
<keyword evidence="8" id="KW-0969">Cilium</keyword>
<evidence type="ECO:0000256" key="2">
    <source>
        <dbReference type="ARBA" id="ARBA00011255"/>
    </source>
</evidence>
<protein>
    <recommendedName>
        <fullName evidence="5">Flagellar hook-associated protein 2</fullName>
        <shortName evidence="5">HAP2</shortName>
    </recommendedName>
    <alternativeName>
        <fullName evidence="5">Flagellar cap protein</fullName>
    </alternativeName>
</protein>
<evidence type="ECO:0000256" key="1">
    <source>
        <dbReference type="ARBA" id="ARBA00009764"/>
    </source>
</evidence>
<evidence type="ECO:0000313" key="8">
    <source>
        <dbReference type="EMBL" id="MDC8759299.1"/>
    </source>
</evidence>
<comment type="similarity">
    <text evidence="1 5">Belongs to the FliD family.</text>
</comment>
<dbReference type="InterPro" id="IPR010809">
    <property type="entry name" value="FliD_C"/>
</dbReference>
<name>A0ABT5K348_9BURK</name>
<keyword evidence="4 5" id="KW-0975">Bacterial flagellum</keyword>
<evidence type="ECO:0000259" key="7">
    <source>
        <dbReference type="Pfam" id="PF07195"/>
    </source>
</evidence>
<dbReference type="InterPro" id="IPR003481">
    <property type="entry name" value="FliD_N"/>
</dbReference>
<evidence type="ECO:0000256" key="5">
    <source>
        <dbReference type="RuleBase" id="RU362066"/>
    </source>
</evidence>
<feature type="domain" description="Flagellar hook-associated protein 2 C-terminal" evidence="7">
    <location>
        <begin position="240"/>
        <end position="652"/>
    </location>
</feature>
<comment type="function">
    <text evidence="5">Required for morphogenesis and for the elongation of the flagellar filament by facilitating polymerization of the flagellin monomers at the tip of growing filament. Forms a capping structure, which prevents flagellin subunits (transported through the central channel of the flagellum) from leaking out without polymerization at the distal end.</text>
</comment>
<keyword evidence="8" id="KW-0282">Flagellum</keyword>
<comment type="caution">
    <text evidence="8">The sequence shown here is derived from an EMBL/GenBank/DDBJ whole genome shotgun (WGS) entry which is preliminary data.</text>
</comment>
<dbReference type="Pfam" id="PF07195">
    <property type="entry name" value="FliD_C"/>
    <property type="match status" value="1"/>
</dbReference>
<sequence length="668" mass="67298">MAITSTGGVLDVNDIVNKLMTVESRPFLAMQNKEKAYTAQMAAYGTLSGALGSFQTSVTALADNSKFKTISAVSSESGVVTASAGKEAVKGSYSVNVTQMAQAQTLTSAGQASTTALIGSGATTKLTFEFGSISGGTLSNGTYTGATFTQDPGRAARSVTIDSSNNSLQGIRDAINKAGVGVTATIVSDGSASPNRLVLTSNQTGDTASMRIAVAGDAAVSDLLSYAPEGTQKLTQNNVAQNAKVTINGVAVTSPSNEVTGAIQGVTLTAAKVGLSTVAVNSDTSGMKTVVTNFVKAYNELSASLKELTAVVPNLKPGAPKAGGPLQGESTATSLQGNLRKLFVAAVPGLNGNVTSLSQLGVAFQKDGTLKLDSAKLQKAIDATPDDVAKLLATSGSVTDSLVSFVSSTSKSEVGTRAISIAQLATKGSLTGGAAADLTIVKGVNDELSMTVNGVTTNTILVAGTYTADTLATHVQSMINGALGVTGTATDAGITMKQNAGVLTATSNRYGSVSKIAISGNASSSLFGTPTTVDGLDVTGTIGGEPASGSGQLLTGTSGSGSAGIQVKIDGGTTGDRGTVNISKGIAAQFAALVDGAIGTDGSIPGKNKGITKSLTDIEKQRKALDVRLTETEKRYRRQYSALDVTLSKMQSTNVYLGQQLAALSTIR</sequence>